<dbReference type="Proteomes" id="UP000196581">
    <property type="component" value="Unassembled WGS sequence"/>
</dbReference>
<dbReference type="EMBL" id="FWFF01000009">
    <property type="protein sequence ID" value="SLM96741.1"/>
    <property type="molecule type" value="Genomic_DNA"/>
</dbReference>
<dbReference type="NCBIfam" id="TIGR00044">
    <property type="entry name" value="YggS family pyridoxal phosphate-dependent enzyme"/>
    <property type="match status" value="1"/>
</dbReference>
<keyword evidence="8" id="KW-1185">Reference proteome</keyword>
<dbReference type="CDD" id="cd00635">
    <property type="entry name" value="PLPDE_III_YBL036c_like"/>
    <property type="match status" value="1"/>
</dbReference>
<reference evidence="8" key="1">
    <citation type="submission" date="2017-02" db="EMBL/GenBank/DDBJ databases">
        <authorList>
            <person name="Dridi B."/>
        </authorList>
    </citation>
    <scope>NUCLEOTIDE SEQUENCE [LARGE SCALE GENOMIC DNA]</scope>
    <source>
        <strain evidence="8">B Co 03.10</strain>
    </source>
</reference>
<keyword evidence="1 2" id="KW-0663">Pyridoxal phosphate</keyword>
<dbReference type="Gene3D" id="3.20.20.10">
    <property type="entry name" value="Alanine racemase"/>
    <property type="match status" value="1"/>
</dbReference>
<evidence type="ECO:0000313" key="7">
    <source>
        <dbReference type="EMBL" id="SLM96741.1"/>
    </source>
</evidence>
<name>A0A1X6XBW6_9MICO</name>
<gene>
    <name evidence="7" type="ORF">FM105_06210</name>
</gene>
<comment type="cofactor">
    <cofactor evidence="3">
        <name>pyridoxal 5'-phosphate</name>
        <dbReference type="ChEBI" id="CHEBI:597326"/>
    </cofactor>
</comment>
<feature type="region of interest" description="Disordered" evidence="5">
    <location>
        <begin position="1"/>
        <end position="29"/>
    </location>
</feature>
<dbReference type="AlphaFoldDB" id="A0A1X6XBW6"/>
<dbReference type="HAMAP" id="MF_02087">
    <property type="entry name" value="PLP_homeostasis"/>
    <property type="match status" value="1"/>
</dbReference>
<feature type="modified residue" description="N6-(pyridoxal phosphate)lysine" evidence="2 3">
    <location>
        <position position="62"/>
    </location>
</feature>
<evidence type="ECO:0000256" key="2">
    <source>
        <dbReference type="HAMAP-Rule" id="MF_02087"/>
    </source>
</evidence>
<dbReference type="InterPro" id="IPR011078">
    <property type="entry name" value="PyrdxlP_homeostasis"/>
</dbReference>
<dbReference type="RefSeq" id="WP_087006348.1">
    <property type="nucleotide sequence ID" value="NZ_FWFF01000009.1"/>
</dbReference>
<evidence type="ECO:0000259" key="6">
    <source>
        <dbReference type="Pfam" id="PF01168"/>
    </source>
</evidence>
<protein>
    <recommendedName>
        <fullName evidence="2">Pyridoxal phosphate homeostasis protein</fullName>
        <shortName evidence="2">PLP homeostasis protein</shortName>
    </recommendedName>
</protein>
<dbReference type="PANTHER" id="PTHR10146">
    <property type="entry name" value="PROLINE SYNTHETASE CO-TRANSCRIBED BACTERIAL HOMOLOG PROTEIN"/>
    <property type="match status" value="1"/>
</dbReference>
<evidence type="ECO:0000313" key="8">
    <source>
        <dbReference type="Proteomes" id="UP000196581"/>
    </source>
</evidence>
<evidence type="ECO:0000256" key="5">
    <source>
        <dbReference type="SAM" id="MobiDB-lite"/>
    </source>
</evidence>
<organism evidence="7 8">
    <name type="scientific">Brevibacterium yomogidense</name>
    <dbReference type="NCBI Taxonomy" id="946573"/>
    <lineage>
        <taxon>Bacteria</taxon>
        <taxon>Bacillati</taxon>
        <taxon>Actinomycetota</taxon>
        <taxon>Actinomycetes</taxon>
        <taxon>Micrococcales</taxon>
        <taxon>Brevibacteriaceae</taxon>
        <taxon>Brevibacterium</taxon>
    </lineage>
</organism>
<comment type="similarity">
    <text evidence="2 4">Belongs to the pyridoxal phosphate-binding protein YggS/PROSC family.</text>
</comment>
<dbReference type="PANTHER" id="PTHR10146:SF14">
    <property type="entry name" value="PYRIDOXAL PHOSPHATE HOMEOSTASIS PROTEIN"/>
    <property type="match status" value="1"/>
</dbReference>
<evidence type="ECO:0000256" key="4">
    <source>
        <dbReference type="RuleBase" id="RU004514"/>
    </source>
</evidence>
<dbReference type="PIRSF" id="PIRSF004848">
    <property type="entry name" value="YBL036c_PLPDEIII"/>
    <property type="match status" value="1"/>
</dbReference>
<dbReference type="SUPFAM" id="SSF51419">
    <property type="entry name" value="PLP-binding barrel"/>
    <property type="match status" value="1"/>
</dbReference>
<evidence type="ECO:0000256" key="1">
    <source>
        <dbReference type="ARBA" id="ARBA00022898"/>
    </source>
</evidence>
<accession>A0A1X6XBW6</accession>
<sequence>MSDQTAPDASSAATQGAVPQEAAGDDARTIRERLAQVTENVRTASESAHDDPEAVRVMLATKTQPAARIRVALQAGHTLIGENRVQELQAKAPELADIPHEPHLIGPLQRNKVNHTLRAGAVCVQSIDSLAVAQKLSDRIAALAAEGHEALVAEAPGTLHAAADAPLLGVLLQVNTSREDSKFGVTPDAAEELAEQVRELPHLRIRGLMTIGFPGTSDEEIRPSYAELRELSARLRETGVLPEGATDLSMGMSADYALAIEEGATIVRVGSTIFGARG</sequence>
<comment type="function">
    <text evidence="2">Pyridoxal 5'-phosphate (PLP)-binding protein, which is involved in PLP homeostasis.</text>
</comment>
<dbReference type="InterPro" id="IPR001608">
    <property type="entry name" value="Ala_racemase_N"/>
</dbReference>
<dbReference type="GO" id="GO:0030170">
    <property type="term" value="F:pyridoxal phosphate binding"/>
    <property type="evidence" value="ECO:0007669"/>
    <property type="project" value="UniProtKB-UniRule"/>
</dbReference>
<evidence type="ECO:0000256" key="3">
    <source>
        <dbReference type="PIRSR" id="PIRSR004848-1"/>
    </source>
</evidence>
<feature type="compositionally biased region" description="Polar residues" evidence="5">
    <location>
        <begin position="1"/>
        <end position="14"/>
    </location>
</feature>
<dbReference type="Pfam" id="PF01168">
    <property type="entry name" value="Ala_racemase_N"/>
    <property type="match status" value="1"/>
</dbReference>
<feature type="domain" description="Alanine racemase N-terminal" evidence="6">
    <location>
        <begin position="34"/>
        <end position="277"/>
    </location>
</feature>
<dbReference type="InterPro" id="IPR029066">
    <property type="entry name" value="PLP-binding_barrel"/>
</dbReference>
<proteinExistence type="inferred from homology"/>